<sequence length="197" mass="21897">AAAEYWGFKEAGLPLPEMRKLFQCMRDCHKKTALEVVAYTESECLQGARMAAECGCDLLMGTVFSDAVNKFCQDHHIQYMPFVGTVSGRPSVLEGGIDEMVRQAKTYLQKGVFGIDLLGYRYTGDKSRLIRRFVAEVNAPVCVAGSVDSCGRLDEIRRTAPWAFTIGSAFFEHKFGPDFAGQIDRVVRYMEQGGPLC</sequence>
<reference evidence="1" key="1">
    <citation type="journal article" date="2021" name="PeerJ">
        <title>Extensive microbial diversity within the chicken gut microbiome revealed by metagenomics and culture.</title>
        <authorList>
            <person name="Gilroy R."/>
            <person name="Ravi A."/>
            <person name="Getino M."/>
            <person name="Pursley I."/>
            <person name="Horton D.L."/>
            <person name="Alikhan N.F."/>
            <person name="Baker D."/>
            <person name="Gharbi K."/>
            <person name="Hall N."/>
            <person name="Watson M."/>
            <person name="Adriaenssens E.M."/>
            <person name="Foster-Nyarko E."/>
            <person name="Jarju S."/>
            <person name="Secka A."/>
            <person name="Antonio M."/>
            <person name="Oren A."/>
            <person name="Chaudhuri R.R."/>
            <person name="La Ragione R."/>
            <person name="Hildebrand F."/>
            <person name="Pallen M.J."/>
        </authorList>
    </citation>
    <scope>NUCLEOTIDE SEQUENCE</scope>
    <source>
        <strain evidence="1">3436</strain>
    </source>
</reference>
<comment type="caution">
    <text evidence="1">The sequence shown here is derived from an EMBL/GenBank/DDBJ whole genome shotgun (WGS) entry which is preliminary data.</text>
</comment>
<dbReference type="InterPro" id="IPR036206">
    <property type="entry name" value="ThiamineP_synth_sf"/>
</dbReference>
<protein>
    <recommendedName>
        <fullName evidence="3">4-hydroxythreonine-4-phosphate dehydrogenase</fullName>
    </recommendedName>
</protein>
<dbReference type="Proteomes" id="UP000824031">
    <property type="component" value="Unassembled WGS sequence"/>
</dbReference>
<proteinExistence type="predicted"/>
<dbReference type="InterPro" id="IPR013785">
    <property type="entry name" value="Aldolase_TIM"/>
</dbReference>
<reference evidence="1" key="2">
    <citation type="submission" date="2021-04" db="EMBL/GenBank/DDBJ databases">
        <authorList>
            <person name="Gilroy R."/>
        </authorList>
    </citation>
    <scope>NUCLEOTIDE SEQUENCE</scope>
    <source>
        <strain evidence="1">3436</strain>
    </source>
</reference>
<evidence type="ECO:0008006" key="3">
    <source>
        <dbReference type="Google" id="ProtNLM"/>
    </source>
</evidence>
<dbReference type="Gene3D" id="3.20.20.70">
    <property type="entry name" value="Aldolase class I"/>
    <property type="match status" value="1"/>
</dbReference>
<feature type="non-terminal residue" evidence="1">
    <location>
        <position position="1"/>
    </location>
</feature>
<dbReference type="AlphaFoldDB" id="A0A9D2JFG3"/>
<dbReference type="EMBL" id="DXBO01000035">
    <property type="protein sequence ID" value="HIZ47648.1"/>
    <property type="molecule type" value="Genomic_DNA"/>
</dbReference>
<organism evidence="1 2">
    <name type="scientific">Candidatus Gemmiger excrementavium</name>
    <dbReference type="NCBI Taxonomy" id="2838608"/>
    <lineage>
        <taxon>Bacteria</taxon>
        <taxon>Bacillati</taxon>
        <taxon>Bacillota</taxon>
        <taxon>Clostridia</taxon>
        <taxon>Eubacteriales</taxon>
        <taxon>Gemmiger</taxon>
    </lineage>
</organism>
<name>A0A9D2JFG3_9FIRM</name>
<evidence type="ECO:0000313" key="2">
    <source>
        <dbReference type="Proteomes" id="UP000824031"/>
    </source>
</evidence>
<dbReference type="SUPFAM" id="SSF51391">
    <property type="entry name" value="Thiamin phosphate synthase"/>
    <property type="match status" value="1"/>
</dbReference>
<gene>
    <name evidence="1" type="ORF">H9810_02880</name>
</gene>
<accession>A0A9D2JFG3</accession>
<evidence type="ECO:0000313" key="1">
    <source>
        <dbReference type="EMBL" id="HIZ47648.1"/>
    </source>
</evidence>